<dbReference type="GO" id="GO:0003885">
    <property type="term" value="F:D-arabinono-1,4-lactone oxidase activity"/>
    <property type="evidence" value="ECO:0007669"/>
    <property type="project" value="InterPro"/>
</dbReference>
<dbReference type="Gene3D" id="3.30.43.10">
    <property type="entry name" value="Uridine Diphospho-n-acetylenolpyruvylglucosamine Reductase, domain 2"/>
    <property type="match status" value="1"/>
</dbReference>
<dbReference type="InterPro" id="IPR016171">
    <property type="entry name" value="Vanillyl_alc_oxidase_C-sub2"/>
</dbReference>
<dbReference type="RefSeq" id="WP_091726933.1">
    <property type="nucleotide sequence ID" value="NZ_LT629757.1"/>
</dbReference>
<evidence type="ECO:0000256" key="1">
    <source>
        <dbReference type="ARBA" id="ARBA00023002"/>
    </source>
</evidence>
<proteinExistence type="predicted"/>
<dbReference type="EMBL" id="LT629757">
    <property type="protein sequence ID" value="SDS07441.1"/>
    <property type="molecule type" value="Genomic_DNA"/>
</dbReference>
<dbReference type="STRING" id="642780.SAMN04488570_1071"/>
<dbReference type="InterPro" id="IPR016167">
    <property type="entry name" value="FAD-bd_PCMH_sub1"/>
</dbReference>
<dbReference type="AlphaFoldDB" id="A0A1H1P869"/>
<evidence type="ECO:0000313" key="4">
    <source>
        <dbReference type="Proteomes" id="UP000198859"/>
    </source>
</evidence>
<dbReference type="InterPro" id="IPR007173">
    <property type="entry name" value="ALO_C"/>
</dbReference>
<dbReference type="OrthoDB" id="9800184at2"/>
<dbReference type="SUPFAM" id="SSF56176">
    <property type="entry name" value="FAD-binding/transporter-associated domain-like"/>
    <property type="match status" value="1"/>
</dbReference>
<dbReference type="Pfam" id="PF04030">
    <property type="entry name" value="ALO"/>
    <property type="match status" value="1"/>
</dbReference>
<evidence type="ECO:0000313" key="3">
    <source>
        <dbReference type="EMBL" id="SDS07441.1"/>
    </source>
</evidence>
<dbReference type="GO" id="GO:0071949">
    <property type="term" value="F:FAD binding"/>
    <property type="evidence" value="ECO:0007669"/>
    <property type="project" value="InterPro"/>
</dbReference>
<dbReference type="InterPro" id="IPR016169">
    <property type="entry name" value="FAD-bd_PCMH_sub2"/>
</dbReference>
<dbReference type="PIRSF" id="PIRSF000136">
    <property type="entry name" value="LGO_GLO"/>
    <property type="match status" value="1"/>
</dbReference>
<gene>
    <name evidence="3" type="ORF">SAMN04488570_1071</name>
</gene>
<dbReference type="InterPro" id="IPR006094">
    <property type="entry name" value="Oxid_FAD_bind_N"/>
</dbReference>
<keyword evidence="1" id="KW-0560">Oxidoreductase</keyword>
<feature type="domain" description="FAD-binding PCMH-type" evidence="2">
    <location>
        <begin position="24"/>
        <end position="193"/>
    </location>
</feature>
<dbReference type="InterPro" id="IPR010031">
    <property type="entry name" value="FAD_lactone_oxidase-like"/>
</dbReference>
<dbReference type="Pfam" id="PF01565">
    <property type="entry name" value="FAD_binding_4"/>
    <property type="match status" value="1"/>
</dbReference>
<dbReference type="PROSITE" id="PS51387">
    <property type="entry name" value="FAD_PCMH"/>
    <property type="match status" value="1"/>
</dbReference>
<dbReference type="GO" id="GO:0016020">
    <property type="term" value="C:membrane"/>
    <property type="evidence" value="ECO:0007669"/>
    <property type="project" value="InterPro"/>
</dbReference>
<dbReference type="PANTHER" id="PTHR43762">
    <property type="entry name" value="L-GULONOLACTONE OXIDASE"/>
    <property type="match status" value="1"/>
</dbReference>
<evidence type="ECO:0000259" key="2">
    <source>
        <dbReference type="PROSITE" id="PS51387"/>
    </source>
</evidence>
<dbReference type="Gene3D" id="1.10.45.10">
    <property type="entry name" value="Vanillyl-alcohol Oxidase, Chain A, domain 4"/>
    <property type="match status" value="1"/>
</dbReference>
<dbReference type="Gene3D" id="3.30.70.2520">
    <property type="match status" value="1"/>
</dbReference>
<reference evidence="4" key="1">
    <citation type="submission" date="2016-10" db="EMBL/GenBank/DDBJ databases">
        <authorList>
            <person name="Varghese N."/>
            <person name="Submissions S."/>
        </authorList>
    </citation>
    <scope>NUCLEOTIDE SEQUENCE [LARGE SCALE GENOMIC DNA]</scope>
    <source>
        <strain evidence="4">DSM 22127</strain>
    </source>
</reference>
<dbReference type="PANTHER" id="PTHR43762:SF1">
    <property type="entry name" value="D-ARABINONO-1,4-LACTONE OXIDASE"/>
    <property type="match status" value="1"/>
</dbReference>
<sequence>MAATDLTELASPAGAPWTNWVGNQTSTPGYAAAPRSEEEVVALVRQAAERGIGVRVAGAGHSFTPVVQTDGLHLDLSAMRGVVATDPGRRRATALAGTRIHDFYEPLWEAGLALRNQGDIDTQHVAGAVATSTHGSGTRFTSLSGAVRRMRIVTASGEVLDVGEDRPDLLHAAQTSVGMLGVVTQLELAVTEAYRLQQQVGLWSWDDVMEQWDDLVATHRHFGMFWLPSEESGALYNLDGHGEPMADRCYVKIYDEVGPDVPDSDVEGRRVDRCYRIFPMVYDANFHELEYFVPLERGPEALQAMRRLMLARLPESVYPLEVRTVGADEAWLSPQHRQATTVISVSGAPGTDYWDYLRSVDALLADFGARPHWGKLHFLTRDRLHALYPRADDFTALRRELDPAGMFLNDHLRPLFG</sequence>
<keyword evidence="4" id="KW-1185">Reference proteome</keyword>
<dbReference type="InterPro" id="IPR016166">
    <property type="entry name" value="FAD-bd_PCMH"/>
</dbReference>
<organism evidence="3 4">
    <name type="scientific">Nocardioides scoriae</name>
    <dbReference type="NCBI Taxonomy" id="642780"/>
    <lineage>
        <taxon>Bacteria</taxon>
        <taxon>Bacillati</taxon>
        <taxon>Actinomycetota</taxon>
        <taxon>Actinomycetes</taxon>
        <taxon>Propionibacteriales</taxon>
        <taxon>Nocardioidaceae</taxon>
        <taxon>Nocardioides</taxon>
    </lineage>
</organism>
<dbReference type="Proteomes" id="UP000198859">
    <property type="component" value="Chromosome I"/>
</dbReference>
<dbReference type="InterPro" id="IPR036318">
    <property type="entry name" value="FAD-bd_PCMH-like_sf"/>
</dbReference>
<protein>
    <submittedName>
        <fullName evidence="3">FAD/FMN-containing dehydrogenase</fullName>
    </submittedName>
</protein>
<name>A0A1H1P869_9ACTN</name>
<accession>A0A1H1P869</accession>
<dbReference type="Gene3D" id="3.30.465.10">
    <property type="match status" value="1"/>
</dbReference>